<evidence type="ECO:0000256" key="2">
    <source>
        <dbReference type="SAM" id="MobiDB-lite"/>
    </source>
</evidence>
<evidence type="ECO:0000256" key="1">
    <source>
        <dbReference type="SAM" id="Coils"/>
    </source>
</evidence>
<proteinExistence type="predicted"/>
<feature type="region of interest" description="Disordered" evidence="2">
    <location>
        <begin position="508"/>
        <end position="533"/>
    </location>
</feature>
<evidence type="ECO:0000313" key="6">
    <source>
        <dbReference type="Proteomes" id="UP000886520"/>
    </source>
</evidence>
<dbReference type="Pfam" id="PF04782">
    <property type="entry name" value="DUF632"/>
    <property type="match status" value="1"/>
</dbReference>
<dbReference type="OrthoDB" id="674656at2759"/>
<feature type="coiled-coil region" evidence="1">
    <location>
        <begin position="476"/>
        <end position="503"/>
    </location>
</feature>
<dbReference type="Pfam" id="PF04783">
    <property type="entry name" value="DUF630"/>
    <property type="match status" value="1"/>
</dbReference>
<accession>A0A9D4UET8</accession>
<evidence type="ECO:0008006" key="7">
    <source>
        <dbReference type="Google" id="ProtNLM"/>
    </source>
</evidence>
<feature type="domain" description="DUF630" evidence="4">
    <location>
        <begin position="1"/>
        <end position="58"/>
    </location>
</feature>
<evidence type="ECO:0000259" key="4">
    <source>
        <dbReference type="Pfam" id="PF04783"/>
    </source>
</evidence>
<organism evidence="5 6">
    <name type="scientific">Adiantum capillus-veneris</name>
    <name type="common">Maidenhair fern</name>
    <dbReference type="NCBI Taxonomy" id="13818"/>
    <lineage>
        <taxon>Eukaryota</taxon>
        <taxon>Viridiplantae</taxon>
        <taxon>Streptophyta</taxon>
        <taxon>Embryophyta</taxon>
        <taxon>Tracheophyta</taxon>
        <taxon>Polypodiopsida</taxon>
        <taxon>Polypodiidae</taxon>
        <taxon>Polypodiales</taxon>
        <taxon>Pteridineae</taxon>
        <taxon>Pteridaceae</taxon>
        <taxon>Vittarioideae</taxon>
        <taxon>Adiantum</taxon>
    </lineage>
</organism>
<keyword evidence="6" id="KW-1185">Reference proteome</keyword>
<sequence>MGCTASKFEREKSATSRCRNRELLIKQCVQKQHAYAAAHAAYIRSLRDTGAALRQFGEGGDAKPDTGHGMDFSLDMVADDSRQLSHTFASHTLLADHKTPAFPLEEEPGLGVDENANVNVDEALETPSKSAKTSELVHLPTESGGAFSAQRPDAQISVVDFARRLKELDDNFLQAYESGRDVARLLEGQRTHYYSSFDSYKDSCDHSSRVLRVMSWARHTQLASITDEATDKTLNGHEKETHAATLDKLLAWEKKLYDEVKVGEVIRIKLERKSVQLKKQKKREESSLTLNKTKAVVKDLQTRYLVEVQAVDAASSEVQKLRDDLLHSQLVDLVQKSTTMWQAMVNCHQQQYQVIEDMRLVDTACAPTFTNDSHTKNTLQLESEIHNWHHNLENLIATQKDYMNSVHMWLRLHITEIESGRKGVPTSPEKLSTPPVYTLCKSWLSALDQVHGNVPLNALKAFSGVIQELKTQQVAELKQKKKLDQLKKELERKEQAFRSQELKYKKFHEAHGGSGGDEELASETEMDRSPLKEKEVSLRLLRERVESEHEKYEQMCAKSGNMVLSSLQSGLPPVLSAMRDFARTCSQTYTELFILTMAEETPVLQISF</sequence>
<comment type="caution">
    <text evidence="5">The sequence shown here is derived from an EMBL/GenBank/DDBJ whole genome shotgun (WGS) entry which is preliminary data.</text>
</comment>
<evidence type="ECO:0000313" key="5">
    <source>
        <dbReference type="EMBL" id="KAI5066357.1"/>
    </source>
</evidence>
<dbReference type="PANTHER" id="PTHR21450">
    <property type="entry name" value="PROTEIN ALTERED PHOSPHATE STARVATION RESPONSE 1"/>
    <property type="match status" value="1"/>
</dbReference>
<dbReference type="InterPro" id="IPR006868">
    <property type="entry name" value="DUF630"/>
</dbReference>
<feature type="domain" description="DUF632" evidence="3">
    <location>
        <begin position="164"/>
        <end position="467"/>
    </location>
</feature>
<evidence type="ECO:0000259" key="3">
    <source>
        <dbReference type="Pfam" id="PF04782"/>
    </source>
</evidence>
<gene>
    <name evidence="5" type="ORF">GOP47_0018981</name>
</gene>
<protein>
    <recommendedName>
        <fullName evidence="7">Nitrate regulatory gene2 protein</fullName>
    </recommendedName>
</protein>
<name>A0A9D4UET8_ADICA</name>
<reference evidence="5" key="1">
    <citation type="submission" date="2021-01" db="EMBL/GenBank/DDBJ databases">
        <title>Adiantum capillus-veneris genome.</title>
        <authorList>
            <person name="Fang Y."/>
            <person name="Liao Q."/>
        </authorList>
    </citation>
    <scope>NUCLEOTIDE SEQUENCE</scope>
    <source>
        <strain evidence="5">H3</strain>
        <tissue evidence="5">Leaf</tissue>
    </source>
</reference>
<dbReference type="EMBL" id="JABFUD020000018">
    <property type="protein sequence ID" value="KAI5066357.1"/>
    <property type="molecule type" value="Genomic_DNA"/>
</dbReference>
<dbReference type="InterPro" id="IPR006867">
    <property type="entry name" value="DUF632"/>
</dbReference>
<dbReference type="Proteomes" id="UP000886520">
    <property type="component" value="Chromosome 18"/>
</dbReference>
<dbReference type="AlphaFoldDB" id="A0A9D4UET8"/>
<keyword evidence="1" id="KW-0175">Coiled coil</keyword>
<dbReference type="PANTHER" id="PTHR21450:SF23">
    <property type="entry name" value="PROTEIN ALTERED PHOSPHATE STARVATION RESPONSE 1"/>
    <property type="match status" value="1"/>
</dbReference>